<evidence type="ECO:0000313" key="3">
    <source>
        <dbReference type="EMBL" id="THH11105.1"/>
    </source>
</evidence>
<reference evidence="3 4" key="1">
    <citation type="submission" date="2019-02" db="EMBL/GenBank/DDBJ databases">
        <title>Genome sequencing of the rare red list fungi Phellinidium pouzarii.</title>
        <authorList>
            <person name="Buettner E."/>
            <person name="Kellner H."/>
        </authorList>
    </citation>
    <scope>NUCLEOTIDE SEQUENCE [LARGE SCALE GENOMIC DNA]</scope>
    <source>
        <strain evidence="3 4">DSM 108285</strain>
    </source>
</reference>
<sequence length="178" mass="18861">MADYIQSLDPRGLVGLETGLSFAISPFTAPPYNLPIFLFGVYAQESAESNQSLKLFTGLLGASVVFDIIWMTQNKQNWFIKLIALIILLLKGPTFFAFVSALRQRGEQFSGLNIRGGDVNGPTVWSMPGGFSSLAGGQGGYEDAEAQPRPAPATSSPHVPAAAPAPPSSQVPGGYQSL</sequence>
<keyword evidence="2" id="KW-1133">Transmembrane helix</keyword>
<comment type="caution">
    <text evidence="3">The sequence shown here is derived from an EMBL/GenBank/DDBJ whole genome shotgun (WGS) entry which is preliminary data.</text>
</comment>
<feature type="region of interest" description="Disordered" evidence="1">
    <location>
        <begin position="136"/>
        <end position="178"/>
    </location>
</feature>
<feature type="transmembrane region" description="Helical" evidence="2">
    <location>
        <begin position="55"/>
        <end position="72"/>
    </location>
</feature>
<keyword evidence="2" id="KW-0812">Transmembrane</keyword>
<evidence type="ECO:0000256" key="2">
    <source>
        <dbReference type="SAM" id="Phobius"/>
    </source>
</evidence>
<dbReference type="AlphaFoldDB" id="A0A4S4LHB0"/>
<evidence type="ECO:0000256" key="1">
    <source>
        <dbReference type="SAM" id="MobiDB-lite"/>
    </source>
</evidence>
<proteinExistence type="predicted"/>
<dbReference type="Proteomes" id="UP000308199">
    <property type="component" value="Unassembled WGS sequence"/>
</dbReference>
<feature type="transmembrane region" description="Helical" evidence="2">
    <location>
        <begin position="78"/>
        <end position="102"/>
    </location>
</feature>
<dbReference type="OrthoDB" id="2500246at2759"/>
<feature type="transmembrane region" description="Helical" evidence="2">
    <location>
        <begin position="20"/>
        <end position="43"/>
    </location>
</feature>
<name>A0A4S4LHB0_9AGAM</name>
<keyword evidence="4" id="KW-1185">Reference proteome</keyword>
<protein>
    <submittedName>
        <fullName evidence="3">Uncharacterized protein</fullName>
    </submittedName>
</protein>
<feature type="compositionally biased region" description="Low complexity" evidence="1">
    <location>
        <begin position="152"/>
        <end position="162"/>
    </location>
</feature>
<gene>
    <name evidence="3" type="ORF">EW145_g876</name>
</gene>
<dbReference type="EMBL" id="SGPK01000020">
    <property type="protein sequence ID" value="THH11105.1"/>
    <property type="molecule type" value="Genomic_DNA"/>
</dbReference>
<evidence type="ECO:0000313" key="4">
    <source>
        <dbReference type="Proteomes" id="UP000308199"/>
    </source>
</evidence>
<organism evidence="3 4">
    <name type="scientific">Phellinidium pouzarii</name>
    <dbReference type="NCBI Taxonomy" id="167371"/>
    <lineage>
        <taxon>Eukaryota</taxon>
        <taxon>Fungi</taxon>
        <taxon>Dikarya</taxon>
        <taxon>Basidiomycota</taxon>
        <taxon>Agaricomycotina</taxon>
        <taxon>Agaricomycetes</taxon>
        <taxon>Hymenochaetales</taxon>
        <taxon>Hymenochaetaceae</taxon>
        <taxon>Phellinidium</taxon>
    </lineage>
</organism>
<keyword evidence="2" id="KW-0472">Membrane</keyword>
<accession>A0A4S4LHB0</accession>